<dbReference type="OrthoDB" id="2706692at2"/>
<protein>
    <submittedName>
        <fullName evidence="1">Uncharacterized protein</fullName>
    </submittedName>
</protein>
<proteinExistence type="predicted"/>
<organism evidence="1 2">
    <name type="scientific">Paraliobacillus ryukyuensis</name>
    <dbReference type="NCBI Taxonomy" id="200904"/>
    <lineage>
        <taxon>Bacteria</taxon>
        <taxon>Bacillati</taxon>
        <taxon>Bacillota</taxon>
        <taxon>Bacilli</taxon>
        <taxon>Bacillales</taxon>
        <taxon>Bacillaceae</taxon>
        <taxon>Paraliobacillus</taxon>
    </lineage>
</organism>
<name>A0A366DSU2_9BACI</name>
<gene>
    <name evidence="1" type="ORF">DES48_1156</name>
</gene>
<reference evidence="1 2" key="1">
    <citation type="submission" date="2018-06" db="EMBL/GenBank/DDBJ databases">
        <title>Genomic Encyclopedia of Type Strains, Phase IV (KMG-IV): sequencing the most valuable type-strain genomes for metagenomic binning, comparative biology and taxonomic classification.</title>
        <authorList>
            <person name="Goeker M."/>
        </authorList>
    </citation>
    <scope>NUCLEOTIDE SEQUENCE [LARGE SCALE GENOMIC DNA]</scope>
    <source>
        <strain evidence="1 2">DSM 15140</strain>
    </source>
</reference>
<dbReference type="AlphaFoldDB" id="A0A366DSU2"/>
<evidence type="ECO:0000313" key="1">
    <source>
        <dbReference type="EMBL" id="RBO92268.1"/>
    </source>
</evidence>
<evidence type="ECO:0000313" key="2">
    <source>
        <dbReference type="Proteomes" id="UP000252254"/>
    </source>
</evidence>
<accession>A0A366DSU2</accession>
<dbReference type="Proteomes" id="UP000252254">
    <property type="component" value="Unassembled WGS sequence"/>
</dbReference>
<keyword evidence="2" id="KW-1185">Reference proteome</keyword>
<dbReference type="EMBL" id="QNRI01000015">
    <property type="protein sequence ID" value="RBO92268.1"/>
    <property type="molecule type" value="Genomic_DNA"/>
</dbReference>
<dbReference type="RefSeq" id="WP_113870084.1">
    <property type="nucleotide sequence ID" value="NZ_BAABQN010000018.1"/>
</dbReference>
<comment type="caution">
    <text evidence="1">The sequence shown here is derived from an EMBL/GenBank/DDBJ whole genome shotgun (WGS) entry which is preliminary data.</text>
</comment>
<sequence length="86" mass="10382">MNTRSTHVPFLEANGEPVDYYLEDLELASIRSHTKMIVKMWESGKDEFEIAERMNRDPDEIFICLFDQARKRKLKRPYLYRRKRTG</sequence>